<feature type="transmembrane region" description="Helical" evidence="7">
    <location>
        <begin position="95"/>
        <end position="122"/>
    </location>
</feature>
<keyword evidence="3 6" id="KW-0812">Transmembrane</keyword>
<dbReference type="InterPro" id="IPR000175">
    <property type="entry name" value="Na/ntran_symport"/>
</dbReference>
<organism evidence="8 9">
    <name type="scientific">Texcoconibacillus texcoconensis</name>
    <dbReference type="NCBI Taxonomy" id="1095777"/>
    <lineage>
        <taxon>Bacteria</taxon>
        <taxon>Bacillati</taxon>
        <taxon>Bacillota</taxon>
        <taxon>Bacilli</taxon>
        <taxon>Bacillales</taxon>
        <taxon>Bacillaceae</taxon>
        <taxon>Texcoconibacillus</taxon>
    </lineage>
</organism>
<evidence type="ECO:0000256" key="7">
    <source>
        <dbReference type="SAM" id="Phobius"/>
    </source>
</evidence>
<evidence type="ECO:0000256" key="4">
    <source>
        <dbReference type="ARBA" id="ARBA00022989"/>
    </source>
</evidence>
<dbReference type="Pfam" id="PF00209">
    <property type="entry name" value="SNF"/>
    <property type="match status" value="2"/>
</dbReference>
<dbReference type="PRINTS" id="PR00176">
    <property type="entry name" value="NANEUSMPORT"/>
</dbReference>
<keyword evidence="2 6" id="KW-0813">Transport</keyword>
<evidence type="ECO:0000313" key="8">
    <source>
        <dbReference type="EMBL" id="MBB5173831.1"/>
    </source>
</evidence>
<feature type="transmembrane region" description="Helical" evidence="7">
    <location>
        <begin position="393"/>
        <end position="410"/>
    </location>
</feature>
<dbReference type="AlphaFoldDB" id="A0A840QR81"/>
<sequence length="456" mass="49833">MKTKNSNALEPREQWGTRLGFMLAAAGSAIGMGNIWRFPFVVGESGGAAFVLLYLGFVLMIGLPLLIGEVSIGRRGRSDAMGSYQAIQPNRQAKWYLNGLIGVVVNFLVLSFYSVVAGWAFYYLIQALTGQLISAEQNYGAAFGAFTEHPIMPIIWQVILMTIVVFIVMSGVKKGIEKWNNILMPTLFVLLMILVFRSVSLENAGEGLQFFLQPDFSVIDSDAVLAALGQAFFSLGLASGLYVTYGSYNKNRSSIPANAGGIVALDLLVAIMAGLIIFPAVFHYGIDPGSGPELVFITFPAMFTDMAMGGLFAVVFFFFIFVSALTSAISLLEVVVAFVKERFGLSRKTATPITAVVITFIGVFASLSFGPLSHVTIFDRTIFELFDFLSAEILLPIAGLVLSIFLGWIWKPLEVRKEVEKEGNVFPFYPLWAFLIRYVIPGTIVIIFIDTLGLLG</sequence>
<comment type="caution">
    <text evidence="8">The sequence shown here is derived from an EMBL/GenBank/DDBJ whole genome shotgun (WGS) entry which is preliminary data.</text>
</comment>
<name>A0A840QR81_9BACI</name>
<evidence type="ECO:0000256" key="5">
    <source>
        <dbReference type="ARBA" id="ARBA00023136"/>
    </source>
</evidence>
<dbReference type="PROSITE" id="PS00610">
    <property type="entry name" value="NA_NEUROTRAN_SYMP_1"/>
    <property type="match status" value="1"/>
</dbReference>
<dbReference type="CDD" id="cd10336">
    <property type="entry name" value="SLC6sbd_Tyt1-Like"/>
    <property type="match status" value="1"/>
</dbReference>
<evidence type="ECO:0000256" key="6">
    <source>
        <dbReference type="RuleBase" id="RU003732"/>
    </source>
</evidence>
<dbReference type="InterPro" id="IPR037272">
    <property type="entry name" value="SNS_sf"/>
</dbReference>
<keyword evidence="5 7" id="KW-0472">Membrane</keyword>
<dbReference type="SUPFAM" id="SSF161070">
    <property type="entry name" value="SNF-like"/>
    <property type="match status" value="1"/>
</dbReference>
<keyword evidence="9" id="KW-1185">Reference proteome</keyword>
<keyword evidence="4 7" id="KW-1133">Transmembrane helix</keyword>
<comment type="subcellular location">
    <subcellularLocation>
        <location evidence="1">Membrane</location>
        <topology evidence="1">Multi-pass membrane protein</topology>
    </subcellularLocation>
</comment>
<dbReference type="PANTHER" id="PTHR42948">
    <property type="entry name" value="TRANSPORTER"/>
    <property type="match status" value="1"/>
</dbReference>
<feature type="transmembrane region" description="Helical" evidence="7">
    <location>
        <begin position="223"/>
        <end position="245"/>
    </location>
</feature>
<feature type="transmembrane region" description="Helical" evidence="7">
    <location>
        <begin position="48"/>
        <end position="67"/>
    </location>
</feature>
<feature type="transmembrane region" description="Helical" evidence="7">
    <location>
        <begin position="431"/>
        <end position="455"/>
    </location>
</feature>
<feature type="transmembrane region" description="Helical" evidence="7">
    <location>
        <begin position="154"/>
        <end position="172"/>
    </location>
</feature>
<dbReference type="GO" id="GO:0016020">
    <property type="term" value="C:membrane"/>
    <property type="evidence" value="ECO:0007669"/>
    <property type="project" value="UniProtKB-SubCell"/>
</dbReference>
<dbReference type="Proteomes" id="UP000551878">
    <property type="component" value="Unassembled WGS sequence"/>
</dbReference>
<evidence type="ECO:0000313" key="9">
    <source>
        <dbReference type="Proteomes" id="UP000551878"/>
    </source>
</evidence>
<dbReference type="InterPro" id="IPR047218">
    <property type="entry name" value="YocR/YhdH-like"/>
</dbReference>
<proteinExistence type="inferred from homology"/>
<evidence type="ECO:0000256" key="2">
    <source>
        <dbReference type="ARBA" id="ARBA00022448"/>
    </source>
</evidence>
<dbReference type="PANTHER" id="PTHR42948:SF1">
    <property type="entry name" value="TRANSPORTER"/>
    <property type="match status" value="1"/>
</dbReference>
<dbReference type="EMBL" id="JACHHB010000008">
    <property type="protein sequence ID" value="MBB5173831.1"/>
    <property type="molecule type" value="Genomic_DNA"/>
</dbReference>
<dbReference type="PROSITE" id="PS50267">
    <property type="entry name" value="NA_NEUROTRAN_SYMP_3"/>
    <property type="match status" value="1"/>
</dbReference>
<evidence type="ECO:0000256" key="1">
    <source>
        <dbReference type="ARBA" id="ARBA00004141"/>
    </source>
</evidence>
<accession>A0A840QR81</accession>
<comment type="similarity">
    <text evidence="6">Belongs to the sodium:neurotransmitter symporter (SNF) (TC 2.A.22) family.</text>
</comment>
<feature type="transmembrane region" description="Helical" evidence="7">
    <location>
        <begin position="179"/>
        <end position="199"/>
    </location>
</feature>
<dbReference type="GO" id="GO:0015293">
    <property type="term" value="F:symporter activity"/>
    <property type="evidence" value="ECO:0007669"/>
    <property type="project" value="UniProtKB-KW"/>
</dbReference>
<dbReference type="NCBIfam" id="NF037979">
    <property type="entry name" value="Na_transp"/>
    <property type="match status" value="1"/>
</dbReference>
<feature type="transmembrane region" description="Helical" evidence="7">
    <location>
        <begin position="306"/>
        <end position="339"/>
    </location>
</feature>
<reference evidence="8 9" key="1">
    <citation type="submission" date="2020-08" db="EMBL/GenBank/DDBJ databases">
        <title>Genomic Encyclopedia of Type Strains, Phase IV (KMG-IV): sequencing the most valuable type-strain genomes for metagenomic binning, comparative biology and taxonomic classification.</title>
        <authorList>
            <person name="Goeker M."/>
        </authorList>
    </citation>
    <scope>NUCLEOTIDE SEQUENCE [LARGE SCALE GENOMIC DNA]</scope>
    <source>
        <strain evidence="8 9">DSM 24696</strain>
    </source>
</reference>
<keyword evidence="6" id="KW-0769">Symport</keyword>
<feature type="transmembrane region" description="Helical" evidence="7">
    <location>
        <begin position="257"/>
        <end position="286"/>
    </location>
</feature>
<protein>
    <recommendedName>
        <fullName evidence="6">Transporter</fullName>
    </recommendedName>
</protein>
<feature type="transmembrane region" description="Helical" evidence="7">
    <location>
        <begin position="351"/>
        <end position="373"/>
    </location>
</feature>
<evidence type="ECO:0000256" key="3">
    <source>
        <dbReference type="ARBA" id="ARBA00022692"/>
    </source>
</evidence>
<dbReference type="RefSeq" id="WP_184664269.1">
    <property type="nucleotide sequence ID" value="NZ_JACHHB010000008.1"/>
</dbReference>
<feature type="transmembrane region" description="Helical" evidence="7">
    <location>
        <begin position="21"/>
        <end position="42"/>
    </location>
</feature>
<gene>
    <name evidence="8" type="ORF">HNQ41_002021</name>
</gene>